<organism evidence="1 2">
    <name type="scientific">Paramuricea clavata</name>
    <name type="common">Red gorgonian</name>
    <name type="synonym">Violescent sea-whip</name>
    <dbReference type="NCBI Taxonomy" id="317549"/>
    <lineage>
        <taxon>Eukaryota</taxon>
        <taxon>Metazoa</taxon>
        <taxon>Cnidaria</taxon>
        <taxon>Anthozoa</taxon>
        <taxon>Octocorallia</taxon>
        <taxon>Malacalcyonacea</taxon>
        <taxon>Plexauridae</taxon>
        <taxon>Paramuricea</taxon>
    </lineage>
</organism>
<dbReference type="EMBL" id="CACRXK020000084">
    <property type="protein sequence ID" value="CAB3978010.1"/>
    <property type="molecule type" value="Genomic_DNA"/>
</dbReference>
<evidence type="ECO:0000313" key="1">
    <source>
        <dbReference type="EMBL" id="CAB3978010.1"/>
    </source>
</evidence>
<protein>
    <submittedName>
        <fullName evidence="1">Uncharacterized protein</fullName>
    </submittedName>
</protein>
<keyword evidence="2" id="KW-1185">Reference proteome</keyword>
<evidence type="ECO:0000313" key="2">
    <source>
        <dbReference type="Proteomes" id="UP001152795"/>
    </source>
</evidence>
<gene>
    <name evidence="1" type="ORF">PACLA_8A054564</name>
</gene>
<comment type="caution">
    <text evidence="1">The sequence shown here is derived from an EMBL/GenBank/DDBJ whole genome shotgun (WGS) entry which is preliminary data.</text>
</comment>
<dbReference type="PROSITE" id="PS51257">
    <property type="entry name" value="PROKAR_LIPOPROTEIN"/>
    <property type="match status" value="1"/>
</dbReference>
<name>A0A7D9HAW5_PARCT</name>
<accession>A0A7D9HAW5</accession>
<reference evidence="1" key="1">
    <citation type="submission" date="2020-04" db="EMBL/GenBank/DDBJ databases">
        <authorList>
            <person name="Alioto T."/>
            <person name="Alioto T."/>
            <person name="Gomez Garrido J."/>
        </authorList>
    </citation>
    <scope>NUCLEOTIDE SEQUENCE</scope>
    <source>
        <strain evidence="1">A484AB</strain>
    </source>
</reference>
<dbReference type="AlphaFoldDB" id="A0A7D9HAW5"/>
<proteinExistence type="predicted"/>
<sequence length="228" mass="25863">MEGKSTCILFFLLACCESNRKIAAASWFGSVAIAGSILLKQRNPAMSATCIIMGILLKTRSIEATMSRYNKLRFTCSNKHVGEHHDHELQKTKETITSENATLQKCDDQIDKHANHNNCNAGCMDRLKKVIEKAKNDAQKSAHAGFTIAFDILDVPVHLKNMTMSAQNDDFHWVNHRMIVNRVSGYQPIERKPRPSLNEVPNIKFMPTLQEQERQCLNYIILTCRGIF</sequence>
<dbReference type="Proteomes" id="UP001152795">
    <property type="component" value="Unassembled WGS sequence"/>
</dbReference>
<dbReference type="OrthoDB" id="5984409at2759"/>